<name>A0AA41RTP0_PAPNU</name>
<sequence>RANELVKNKIHPTSIISGYRLAMREACKYIEEKLAVKEGEVPGTNSGIVYTVLSKFKLVCYVLFIVVLWCCCVRLQRGLL</sequence>
<keyword evidence="1" id="KW-0472">Membrane</keyword>
<evidence type="ECO:0000256" key="1">
    <source>
        <dbReference type="SAM" id="Phobius"/>
    </source>
</evidence>
<dbReference type="AlphaFoldDB" id="A0AA41RTP0"/>
<accession>A0AA41RTP0</accession>
<feature type="transmembrane region" description="Helical" evidence="1">
    <location>
        <begin position="58"/>
        <end position="76"/>
    </location>
</feature>
<feature type="non-terminal residue" evidence="2">
    <location>
        <position position="1"/>
    </location>
</feature>
<protein>
    <submittedName>
        <fullName evidence="2">Uncharacterized protein</fullName>
    </submittedName>
</protein>
<evidence type="ECO:0000313" key="2">
    <source>
        <dbReference type="EMBL" id="MCL7022630.1"/>
    </source>
</evidence>
<dbReference type="SUPFAM" id="SSF48592">
    <property type="entry name" value="GroEL equatorial domain-like"/>
    <property type="match status" value="1"/>
</dbReference>
<organism evidence="2 3">
    <name type="scientific">Papaver nudicaule</name>
    <name type="common">Iceland poppy</name>
    <dbReference type="NCBI Taxonomy" id="74823"/>
    <lineage>
        <taxon>Eukaryota</taxon>
        <taxon>Viridiplantae</taxon>
        <taxon>Streptophyta</taxon>
        <taxon>Embryophyta</taxon>
        <taxon>Tracheophyta</taxon>
        <taxon>Spermatophyta</taxon>
        <taxon>Magnoliopsida</taxon>
        <taxon>Ranunculales</taxon>
        <taxon>Papaveraceae</taxon>
        <taxon>Papaveroideae</taxon>
        <taxon>Papaver</taxon>
    </lineage>
</organism>
<reference evidence="2" key="1">
    <citation type="submission" date="2022-03" db="EMBL/GenBank/DDBJ databases">
        <title>A functionally conserved STORR gene fusion in Papaver species that diverged 16.8 million years ago.</title>
        <authorList>
            <person name="Catania T."/>
        </authorList>
    </citation>
    <scope>NUCLEOTIDE SEQUENCE</scope>
    <source>
        <strain evidence="2">S-191538</strain>
    </source>
</reference>
<keyword evidence="1" id="KW-0812">Transmembrane</keyword>
<keyword evidence="3" id="KW-1185">Reference proteome</keyword>
<comment type="caution">
    <text evidence="2">The sequence shown here is derived from an EMBL/GenBank/DDBJ whole genome shotgun (WGS) entry which is preliminary data.</text>
</comment>
<dbReference type="Proteomes" id="UP001177140">
    <property type="component" value="Unassembled WGS sequence"/>
</dbReference>
<dbReference type="Gene3D" id="1.10.560.10">
    <property type="entry name" value="GroEL-like equatorial domain"/>
    <property type="match status" value="1"/>
</dbReference>
<gene>
    <name evidence="2" type="ORF">MKW94_000685</name>
</gene>
<evidence type="ECO:0000313" key="3">
    <source>
        <dbReference type="Proteomes" id="UP001177140"/>
    </source>
</evidence>
<proteinExistence type="predicted"/>
<dbReference type="EMBL" id="JAJJMA010013287">
    <property type="protein sequence ID" value="MCL7022630.1"/>
    <property type="molecule type" value="Genomic_DNA"/>
</dbReference>
<dbReference type="InterPro" id="IPR027413">
    <property type="entry name" value="GROEL-like_equatorial_sf"/>
</dbReference>
<keyword evidence="1" id="KW-1133">Transmembrane helix</keyword>